<accession>A0AAV4S2U5</accession>
<dbReference type="Proteomes" id="UP001054837">
    <property type="component" value="Unassembled WGS sequence"/>
</dbReference>
<gene>
    <name evidence="1" type="ORF">CDAR_192901</name>
</gene>
<evidence type="ECO:0000313" key="2">
    <source>
        <dbReference type="Proteomes" id="UP001054837"/>
    </source>
</evidence>
<dbReference type="AlphaFoldDB" id="A0AAV4S2U5"/>
<protein>
    <submittedName>
        <fullName evidence="1">Uncharacterized protein</fullName>
    </submittedName>
</protein>
<dbReference type="EMBL" id="BPLQ01007105">
    <property type="protein sequence ID" value="GIY27922.1"/>
    <property type="molecule type" value="Genomic_DNA"/>
</dbReference>
<keyword evidence="2" id="KW-1185">Reference proteome</keyword>
<reference evidence="1 2" key="1">
    <citation type="submission" date="2021-06" db="EMBL/GenBank/DDBJ databases">
        <title>Caerostris darwini draft genome.</title>
        <authorList>
            <person name="Kono N."/>
            <person name="Arakawa K."/>
        </authorList>
    </citation>
    <scope>NUCLEOTIDE SEQUENCE [LARGE SCALE GENOMIC DNA]</scope>
</reference>
<evidence type="ECO:0000313" key="1">
    <source>
        <dbReference type="EMBL" id="GIY27922.1"/>
    </source>
</evidence>
<organism evidence="1 2">
    <name type="scientific">Caerostris darwini</name>
    <dbReference type="NCBI Taxonomy" id="1538125"/>
    <lineage>
        <taxon>Eukaryota</taxon>
        <taxon>Metazoa</taxon>
        <taxon>Ecdysozoa</taxon>
        <taxon>Arthropoda</taxon>
        <taxon>Chelicerata</taxon>
        <taxon>Arachnida</taxon>
        <taxon>Araneae</taxon>
        <taxon>Araneomorphae</taxon>
        <taxon>Entelegynae</taxon>
        <taxon>Araneoidea</taxon>
        <taxon>Araneidae</taxon>
        <taxon>Caerostris</taxon>
    </lineage>
</organism>
<name>A0AAV4S2U5_9ARAC</name>
<proteinExistence type="predicted"/>
<sequence>MTSAIEFPHKRSGGSPLLLFLIVHMNTSGKTGSMPVGRGEPSRCEELSAEQLSIFLGLARSQPSNTAPNGIKALFINIPRNLGINISEHQNTLR</sequence>
<comment type="caution">
    <text evidence="1">The sequence shown here is derived from an EMBL/GenBank/DDBJ whole genome shotgun (WGS) entry which is preliminary data.</text>
</comment>